<keyword evidence="1" id="KW-0472">Membrane</keyword>
<keyword evidence="1" id="KW-0812">Transmembrane</keyword>
<keyword evidence="3" id="KW-1185">Reference proteome</keyword>
<evidence type="ECO:0000256" key="1">
    <source>
        <dbReference type="SAM" id="Phobius"/>
    </source>
</evidence>
<dbReference type="InterPro" id="IPR006311">
    <property type="entry name" value="TAT_signal"/>
</dbReference>
<dbReference type="AlphaFoldDB" id="A0A3L6ZZJ7"/>
<organism evidence="2 3">
    <name type="scientific">Mycetocola manganoxydans</name>
    <dbReference type="NCBI Taxonomy" id="699879"/>
    <lineage>
        <taxon>Bacteria</taxon>
        <taxon>Bacillati</taxon>
        <taxon>Actinomycetota</taxon>
        <taxon>Actinomycetes</taxon>
        <taxon>Micrococcales</taxon>
        <taxon>Microbacteriaceae</taxon>
        <taxon>Mycetocola</taxon>
    </lineage>
</organism>
<dbReference type="RefSeq" id="WP_121671995.1">
    <property type="nucleotide sequence ID" value="NZ_BMXM01000003.1"/>
</dbReference>
<gene>
    <name evidence="2" type="ORF">D9V29_03825</name>
</gene>
<dbReference type="PROSITE" id="PS51318">
    <property type="entry name" value="TAT"/>
    <property type="match status" value="1"/>
</dbReference>
<comment type="caution">
    <text evidence="2">The sequence shown here is derived from an EMBL/GenBank/DDBJ whole genome shotgun (WGS) entry which is preliminary data.</text>
</comment>
<dbReference type="EMBL" id="RCUV01000003">
    <property type="protein sequence ID" value="RLP73140.1"/>
    <property type="molecule type" value="Genomic_DNA"/>
</dbReference>
<dbReference type="Proteomes" id="UP000270299">
    <property type="component" value="Unassembled WGS sequence"/>
</dbReference>
<feature type="transmembrane region" description="Helical" evidence="1">
    <location>
        <begin position="22"/>
        <end position="46"/>
    </location>
</feature>
<accession>A0A3L6ZZJ7</accession>
<evidence type="ECO:0000313" key="2">
    <source>
        <dbReference type="EMBL" id="RLP73140.1"/>
    </source>
</evidence>
<dbReference type="OrthoDB" id="9792858at2"/>
<keyword evidence="1" id="KW-1133">Transmembrane helix</keyword>
<name>A0A3L6ZZJ7_9MICO</name>
<protein>
    <submittedName>
        <fullName evidence="2">Uncharacterized protein</fullName>
    </submittedName>
</protein>
<evidence type="ECO:0000313" key="3">
    <source>
        <dbReference type="Proteomes" id="UP000270299"/>
    </source>
</evidence>
<reference evidence="2 3" key="1">
    <citation type="submission" date="2018-10" db="EMBL/GenBank/DDBJ databases">
        <authorList>
            <person name="Li J."/>
        </authorList>
    </citation>
    <scope>NUCLEOTIDE SEQUENCE [LARGE SCALE GENOMIC DNA]</scope>
    <source>
        <strain evidence="2 3">CCTCC AB209002</strain>
    </source>
</reference>
<sequence>MPRVPTPDSDADDLRRQRSRRLLIGGIALVAMVAIAGTVLASTLLAPATGIRAALESDSFAGCVSNESRPDGAPALDGTESWTDAEEQTFWTQPAALHCASIDLGEDRRTRALSVAFTPEEGGTDVRDQWQVIADYVTWLADDGAERDMVMLHTATLMRGMWVADADRPNWAEGVANIAVLSDQRARGELPGYEDWLSASGAEDTAETLHRFSSEELRLDRPENDEPFGDFLDRSRALLRTIR</sequence>
<proteinExistence type="predicted"/>